<dbReference type="InterPro" id="IPR003720">
    <property type="entry name" value="tRNA_STrfase"/>
</dbReference>
<dbReference type="InterPro" id="IPR020536">
    <property type="entry name" value="ThiI_AANH"/>
</dbReference>
<name>A0A5Y3M6I5_SALET</name>
<keyword evidence="2" id="KW-0067">ATP-binding</keyword>
<evidence type="ECO:0000256" key="1">
    <source>
        <dbReference type="ARBA" id="ARBA00022741"/>
    </source>
</evidence>
<dbReference type="PANTHER" id="PTHR43209:SF1">
    <property type="entry name" value="TRNA SULFURTRANSFERASE"/>
    <property type="match status" value="1"/>
</dbReference>
<dbReference type="Gene3D" id="3.40.250.10">
    <property type="entry name" value="Rhodanese-like domain"/>
    <property type="match status" value="1"/>
</dbReference>
<reference evidence="4" key="1">
    <citation type="submission" date="2018-08" db="EMBL/GenBank/DDBJ databases">
        <authorList>
            <person name="Ashton P.M."/>
            <person name="Dallman T."/>
            <person name="Nair S."/>
            <person name="De Pinna E."/>
            <person name="Peters T."/>
            <person name="Grant K."/>
        </authorList>
    </citation>
    <scope>NUCLEOTIDE SEQUENCE [LARGE SCALE GENOMIC DNA]</scope>
    <source>
        <strain evidence="4">193386</strain>
    </source>
</reference>
<dbReference type="SUPFAM" id="SSF52402">
    <property type="entry name" value="Adenine nucleotide alpha hydrolases-like"/>
    <property type="match status" value="1"/>
</dbReference>
<gene>
    <name evidence="4" type="ORF">CQE41_26175</name>
</gene>
<dbReference type="GO" id="GO:0052837">
    <property type="term" value="P:thiazole biosynthetic process"/>
    <property type="evidence" value="ECO:0007669"/>
    <property type="project" value="InterPro"/>
</dbReference>
<dbReference type="AlphaFoldDB" id="A0A5Y3M6I5"/>
<dbReference type="Proteomes" id="UP000839636">
    <property type="component" value="Unassembled WGS sequence"/>
</dbReference>
<evidence type="ECO:0000259" key="3">
    <source>
        <dbReference type="PROSITE" id="PS50206"/>
    </source>
</evidence>
<accession>A0A5Y3M6I5</accession>
<evidence type="ECO:0000313" key="4">
    <source>
        <dbReference type="EMBL" id="ECI2867566.1"/>
    </source>
</evidence>
<dbReference type="EMBL" id="AAIURM010000111">
    <property type="protein sequence ID" value="ECI2867566.1"/>
    <property type="molecule type" value="Genomic_DNA"/>
</dbReference>
<dbReference type="NCBIfam" id="TIGR04271">
    <property type="entry name" value="ThiI_C_thiazole"/>
    <property type="match status" value="1"/>
</dbReference>
<dbReference type="InterPro" id="IPR050102">
    <property type="entry name" value="tRNA_sulfurtransferase_ThiI"/>
</dbReference>
<feature type="non-terminal residue" evidence="4">
    <location>
        <position position="1"/>
    </location>
</feature>
<dbReference type="GO" id="GO:0005829">
    <property type="term" value="C:cytosol"/>
    <property type="evidence" value="ECO:0007669"/>
    <property type="project" value="TreeGrafter"/>
</dbReference>
<keyword evidence="1" id="KW-0547">Nucleotide-binding</keyword>
<dbReference type="GO" id="GO:0016783">
    <property type="term" value="F:sulfurtransferase activity"/>
    <property type="evidence" value="ECO:0007669"/>
    <property type="project" value="InterPro"/>
</dbReference>
<sequence length="181" mass="20659">RLIDGVTDTLILRPLISHDKEHIIDMAREIGTEDFAKTMPEFCGVISKSPTVKAVKSKIEAEEENFDFDILERVVAEAQNMDIREIAEQTSEQVIEVETVEALTGDEVVLDIRSNDEQEDKPLKIEGLEVKSLPFYKLATQFGDLDQSRSYVLYCDRGVMSRLQALYLKEQGYNNVKVYRP</sequence>
<dbReference type="Pfam" id="PF00581">
    <property type="entry name" value="Rhodanese"/>
    <property type="match status" value="1"/>
</dbReference>
<dbReference type="PANTHER" id="PTHR43209">
    <property type="entry name" value="TRNA SULFURTRANSFERASE"/>
    <property type="match status" value="1"/>
</dbReference>
<organism evidence="4">
    <name type="scientific">Salmonella enterica I</name>
    <dbReference type="NCBI Taxonomy" id="59201"/>
    <lineage>
        <taxon>Bacteria</taxon>
        <taxon>Pseudomonadati</taxon>
        <taxon>Pseudomonadota</taxon>
        <taxon>Gammaproteobacteria</taxon>
        <taxon>Enterobacterales</taxon>
        <taxon>Enterobacteriaceae</taxon>
        <taxon>Salmonella</taxon>
    </lineage>
</organism>
<feature type="domain" description="Rhodanese" evidence="3">
    <location>
        <begin position="103"/>
        <end position="179"/>
    </location>
</feature>
<dbReference type="Gene3D" id="3.40.50.620">
    <property type="entry name" value="HUPs"/>
    <property type="match status" value="1"/>
</dbReference>
<dbReference type="InterPro" id="IPR001763">
    <property type="entry name" value="Rhodanese-like_dom"/>
</dbReference>
<comment type="caution">
    <text evidence="4">The sequence shown here is derived from an EMBL/GenBank/DDBJ whole genome shotgun (WGS) entry which is preliminary data.</text>
</comment>
<dbReference type="GO" id="GO:0002937">
    <property type="term" value="P:tRNA 4-thiouridine biosynthesis"/>
    <property type="evidence" value="ECO:0007669"/>
    <property type="project" value="TreeGrafter"/>
</dbReference>
<dbReference type="InterPro" id="IPR026340">
    <property type="entry name" value="THII_Thiazole_biosynth_dom"/>
</dbReference>
<dbReference type="PROSITE" id="PS50206">
    <property type="entry name" value="RHODANESE_3"/>
    <property type="match status" value="1"/>
</dbReference>
<dbReference type="GO" id="GO:0005524">
    <property type="term" value="F:ATP binding"/>
    <property type="evidence" value="ECO:0007669"/>
    <property type="project" value="UniProtKB-KW"/>
</dbReference>
<dbReference type="FunFam" id="3.40.250.10:FF:000003">
    <property type="entry name" value="tRNA sulfurtransferase"/>
    <property type="match status" value="1"/>
</dbReference>
<dbReference type="SUPFAM" id="SSF52821">
    <property type="entry name" value="Rhodanese/Cell cycle control phosphatase"/>
    <property type="match status" value="1"/>
</dbReference>
<dbReference type="InterPro" id="IPR036873">
    <property type="entry name" value="Rhodanese-like_dom_sf"/>
</dbReference>
<dbReference type="HAMAP" id="MF_00021">
    <property type="entry name" value="ThiI"/>
    <property type="match status" value="1"/>
</dbReference>
<dbReference type="InterPro" id="IPR014729">
    <property type="entry name" value="Rossmann-like_a/b/a_fold"/>
</dbReference>
<protein>
    <submittedName>
        <fullName evidence="4">tRNA 4-thiouridine(8) synthase ThiI</fullName>
    </submittedName>
</protein>
<evidence type="ECO:0000256" key="2">
    <source>
        <dbReference type="ARBA" id="ARBA00022840"/>
    </source>
</evidence>
<proteinExistence type="inferred from homology"/>
<dbReference type="GO" id="GO:0004810">
    <property type="term" value="F:CCA tRNA nucleotidyltransferase activity"/>
    <property type="evidence" value="ECO:0007669"/>
    <property type="project" value="InterPro"/>
</dbReference>
<dbReference type="Pfam" id="PF02568">
    <property type="entry name" value="ThiI"/>
    <property type="match status" value="1"/>
</dbReference>